<dbReference type="PROSITE" id="PS51986">
    <property type="entry name" value="GS_BETA_GRASP"/>
    <property type="match status" value="1"/>
</dbReference>
<reference evidence="8 9" key="1">
    <citation type="journal article" date="2019" name="Int. J. Syst. Evol. Microbiol.">
        <title>The Global Catalogue of Microorganisms (GCM) 10K type strain sequencing project: providing services to taxonomists for standard genome sequencing and annotation.</title>
        <authorList>
            <consortium name="The Broad Institute Genomics Platform"/>
            <consortium name="The Broad Institute Genome Sequencing Center for Infectious Disease"/>
            <person name="Wu L."/>
            <person name="Ma J."/>
        </authorList>
    </citation>
    <scope>NUCLEOTIDE SEQUENCE [LARGE SCALE GENOMIC DNA]</scope>
    <source>
        <strain evidence="8 9">JCM 11813</strain>
    </source>
</reference>
<keyword evidence="8" id="KW-0436">Ligase</keyword>
<dbReference type="SUPFAM" id="SSF54368">
    <property type="entry name" value="Glutamine synthetase, N-terminal domain"/>
    <property type="match status" value="1"/>
</dbReference>
<evidence type="ECO:0000256" key="2">
    <source>
        <dbReference type="ARBA" id="ARBA00012937"/>
    </source>
</evidence>
<dbReference type="RefSeq" id="WP_343906436.1">
    <property type="nucleotide sequence ID" value="NZ_BAAAJE010000002.1"/>
</dbReference>
<evidence type="ECO:0000256" key="5">
    <source>
        <dbReference type="RuleBase" id="RU000384"/>
    </source>
</evidence>
<organism evidence="8 9">
    <name type="scientific">Nocardioides aquiterrae</name>
    <dbReference type="NCBI Taxonomy" id="203799"/>
    <lineage>
        <taxon>Bacteria</taxon>
        <taxon>Bacillati</taxon>
        <taxon>Actinomycetota</taxon>
        <taxon>Actinomycetes</taxon>
        <taxon>Propionibacteriales</taxon>
        <taxon>Nocardioidaceae</taxon>
        <taxon>Nocardioides</taxon>
    </lineage>
</organism>
<gene>
    <name evidence="8" type="primary">glnA_1</name>
    <name evidence="8" type="ORF">GCM10009606_11420</name>
</gene>
<feature type="domain" description="GS beta-grasp" evidence="6">
    <location>
        <begin position="19"/>
        <end position="112"/>
    </location>
</feature>
<dbReference type="InterPro" id="IPR036651">
    <property type="entry name" value="Gln_synt_N_sf"/>
</dbReference>
<dbReference type="SUPFAM" id="SSF55931">
    <property type="entry name" value="Glutamine synthetase/guanido kinase"/>
    <property type="match status" value="1"/>
</dbReference>
<dbReference type="Gene3D" id="3.30.590.10">
    <property type="entry name" value="Glutamine synthetase/guanido kinase, catalytic domain"/>
    <property type="match status" value="1"/>
</dbReference>
<dbReference type="PANTHER" id="PTHR43407">
    <property type="entry name" value="GLUTAMINE SYNTHETASE"/>
    <property type="match status" value="1"/>
</dbReference>
<dbReference type="Pfam" id="PF00120">
    <property type="entry name" value="Gln-synt_C"/>
    <property type="match status" value="1"/>
</dbReference>
<evidence type="ECO:0000256" key="3">
    <source>
        <dbReference type="ARBA" id="ARBA00033230"/>
    </source>
</evidence>
<dbReference type="SMART" id="SM01230">
    <property type="entry name" value="Gln-synt_C"/>
    <property type="match status" value="1"/>
</dbReference>
<dbReference type="Gene3D" id="3.10.20.70">
    <property type="entry name" value="Glutamine synthetase, N-terminal domain"/>
    <property type="match status" value="1"/>
</dbReference>
<keyword evidence="9" id="KW-1185">Reference proteome</keyword>
<proteinExistence type="inferred from homology"/>
<dbReference type="PANTHER" id="PTHR43407:SF1">
    <property type="entry name" value="LENGSIN"/>
    <property type="match status" value="1"/>
</dbReference>
<dbReference type="GO" id="GO:0016874">
    <property type="term" value="F:ligase activity"/>
    <property type="evidence" value="ECO:0007669"/>
    <property type="project" value="UniProtKB-KW"/>
</dbReference>
<evidence type="ECO:0000313" key="8">
    <source>
        <dbReference type="EMBL" id="GAA1132940.1"/>
    </source>
</evidence>
<evidence type="ECO:0000256" key="4">
    <source>
        <dbReference type="PROSITE-ProRule" id="PRU01330"/>
    </source>
</evidence>
<dbReference type="EMBL" id="BAAAJE010000002">
    <property type="protein sequence ID" value="GAA1132940.1"/>
    <property type="molecule type" value="Genomic_DNA"/>
</dbReference>
<evidence type="ECO:0000259" key="6">
    <source>
        <dbReference type="PROSITE" id="PS51986"/>
    </source>
</evidence>
<sequence length="450" mass="49609">MTHFDTSGLQPAQERLTEQGIDVVRLGYADLIGVDRGRDVLVNRFARTVGSGVAFCRSVFGTTPRGGVVDFEGGLSAGLPDVQAFPDLDTLLPVPWEPGVAHCIADVFNPDGTPSRESPRFVLRQICEQFQELGLTPVVGPELEFYVLEESPESPSGWKRYGEGTGNVYTSGFTGDPQNVLLDALRHLGNYGLEVISANHEFSSGQFEINLWHGEALDAADRAHRFKDAIKELARRRGQLATFMPKPFNDEGGSGYHLHFSIADADGTPLFHDPADPYGLSEMARHAIGGLLAHARAVAALNNPTINSYKRFGPDTLAPWLIDWGLDNRSAMVRIPPERGSGTRLELRLGDASANSYLAIAGMLAAVLLGIRNKIEPPEPLIGYGYDETRSEKLPQSLSDALDALEQDKELADLLGQPFVNAFVAYKRDEVERFRTWITDWEFHEYTYHI</sequence>
<protein>
    <recommendedName>
        <fullName evidence="2">glutamine synthetase</fullName>
        <ecNumber evidence="2">6.3.1.2</ecNumber>
    </recommendedName>
    <alternativeName>
        <fullName evidence="3">Glutamine synthetase I beta</fullName>
    </alternativeName>
</protein>
<dbReference type="EC" id="6.3.1.2" evidence="2"/>
<comment type="caution">
    <text evidence="8">The sequence shown here is derived from an EMBL/GenBank/DDBJ whole genome shotgun (WGS) entry which is preliminary data.</text>
</comment>
<accession>A0ABN1UAA7</accession>
<dbReference type="PROSITE" id="PS51987">
    <property type="entry name" value="GS_CATALYTIC"/>
    <property type="match status" value="1"/>
</dbReference>
<dbReference type="InterPro" id="IPR008147">
    <property type="entry name" value="Gln_synt_N"/>
</dbReference>
<dbReference type="InterPro" id="IPR014746">
    <property type="entry name" value="Gln_synth/guanido_kin_cat_dom"/>
</dbReference>
<feature type="domain" description="GS catalytic" evidence="7">
    <location>
        <begin position="119"/>
        <end position="450"/>
    </location>
</feature>
<dbReference type="InterPro" id="IPR008146">
    <property type="entry name" value="Gln_synth_cat_dom"/>
</dbReference>
<comment type="similarity">
    <text evidence="1 4 5">Belongs to the glutamine synthetase family.</text>
</comment>
<evidence type="ECO:0000313" key="9">
    <source>
        <dbReference type="Proteomes" id="UP001499979"/>
    </source>
</evidence>
<evidence type="ECO:0000256" key="1">
    <source>
        <dbReference type="ARBA" id="ARBA00009897"/>
    </source>
</evidence>
<evidence type="ECO:0000259" key="7">
    <source>
        <dbReference type="PROSITE" id="PS51987"/>
    </source>
</evidence>
<dbReference type="Proteomes" id="UP001499979">
    <property type="component" value="Unassembled WGS sequence"/>
</dbReference>
<name>A0ABN1UAA7_9ACTN</name>